<evidence type="ECO:0000313" key="2">
    <source>
        <dbReference type="Proteomes" id="UP000823388"/>
    </source>
</evidence>
<keyword evidence="2" id="KW-1185">Reference proteome</keyword>
<proteinExistence type="predicted"/>
<protein>
    <submittedName>
        <fullName evidence="1">Uncharacterized protein</fullName>
    </submittedName>
</protein>
<reference evidence="1 2" key="1">
    <citation type="submission" date="2020-05" db="EMBL/GenBank/DDBJ databases">
        <title>WGS assembly of Panicum virgatum.</title>
        <authorList>
            <person name="Lovell J.T."/>
            <person name="Jenkins J."/>
            <person name="Shu S."/>
            <person name="Juenger T.E."/>
            <person name="Schmutz J."/>
        </authorList>
    </citation>
    <scope>NUCLEOTIDE SEQUENCE [LARGE SCALE GENOMIC DNA]</scope>
    <source>
        <strain evidence="2">cv. AP13</strain>
    </source>
</reference>
<sequence>MFGGGVRFCRRSVAPLRLAFPGDAGDAEATAAQRNNFSQPLLFSDGNLLRRQRRGWGDISRSRGPAHRRLLQVMMLLTLLISRKMIFGENLSFARVAGGGIEGCVMGTRVGRCVWEAVYSADSPRSKPSSAASTLWSLALVSDDDWEAASAAVTNGSLKASRKMNRSFGLLCNFPFLWGPICECAKINIFSF</sequence>
<comment type="caution">
    <text evidence="1">The sequence shown here is derived from an EMBL/GenBank/DDBJ whole genome shotgun (WGS) entry which is preliminary data.</text>
</comment>
<evidence type="ECO:0000313" key="1">
    <source>
        <dbReference type="EMBL" id="KAG2545716.1"/>
    </source>
</evidence>
<dbReference type="EMBL" id="CM029053">
    <property type="protein sequence ID" value="KAG2545716.1"/>
    <property type="molecule type" value="Genomic_DNA"/>
</dbReference>
<accession>A0A8T0NF94</accession>
<dbReference type="AlphaFoldDB" id="A0A8T0NF94"/>
<gene>
    <name evidence="1" type="ORF">PVAP13_9KG227789</name>
</gene>
<organism evidence="1 2">
    <name type="scientific">Panicum virgatum</name>
    <name type="common">Blackwell switchgrass</name>
    <dbReference type="NCBI Taxonomy" id="38727"/>
    <lineage>
        <taxon>Eukaryota</taxon>
        <taxon>Viridiplantae</taxon>
        <taxon>Streptophyta</taxon>
        <taxon>Embryophyta</taxon>
        <taxon>Tracheophyta</taxon>
        <taxon>Spermatophyta</taxon>
        <taxon>Magnoliopsida</taxon>
        <taxon>Liliopsida</taxon>
        <taxon>Poales</taxon>
        <taxon>Poaceae</taxon>
        <taxon>PACMAD clade</taxon>
        <taxon>Panicoideae</taxon>
        <taxon>Panicodae</taxon>
        <taxon>Paniceae</taxon>
        <taxon>Panicinae</taxon>
        <taxon>Panicum</taxon>
        <taxon>Panicum sect. Hiantes</taxon>
    </lineage>
</organism>
<dbReference type="Proteomes" id="UP000823388">
    <property type="component" value="Chromosome 9K"/>
</dbReference>
<name>A0A8T0NF94_PANVG</name>